<name>A0ABV8T498_9GAMM</name>
<evidence type="ECO:0000313" key="1">
    <source>
        <dbReference type="EMBL" id="MFC4314170.1"/>
    </source>
</evidence>
<evidence type="ECO:0008006" key="3">
    <source>
        <dbReference type="Google" id="ProtNLM"/>
    </source>
</evidence>
<dbReference type="SUPFAM" id="SSF52172">
    <property type="entry name" value="CheY-like"/>
    <property type="match status" value="1"/>
</dbReference>
<sequence>MDSQTSLSQRSIFLVERESSRAIRLSEALAARGLQTRAMARLVDVMKASRTQMPRAVIIDLACAGNATEPHERMGPDHIMRVLRQTYPELCIVALASSADARMEAIAREFRVPLITKSFGSAELLSILEECGAIGPVETASASEAMHA</sequence>
<evidence type="ECO:0000313" key="2">
    <source>
        <dbReference type="Proteomes" id="UP001595904"/>
    </source>
</evidence>
<keyword evidence="2" id="KW-1185">Reference proteome</keyword>
<dbReference type="RefSeq" id="WP_380605133.1">
    <property type="nucleotide sequence ID" value="NZ_JBHSDU010000015.1"/>
</dbReference>
<dbReference type="Gene3D" id="3.40.50.2300">
    <property type="match status" value="1"/>
</dbReference>
<dbReference type="Proteomes" id="UP001595904">
    <property type="component" value="Unassembled WGS sequence"/>
</dbReference>
<dbReference type="InterPro" id="IPR011006">
    <property type="entry name" value="CheY-like_superfamily"/>
</dbReference>
<accession>A0ABV8T498</accession>
<dbReference type="EMBL" id="JBHSDU010000015">
    <property type="protein sequence ID" value="MFC4314170.1"/>
    <property type="molecule type" value="Genomic_DNA"/>
</dbReference>
<reference evidence="2" key="1">
    <citation type="journal article" date="2019" name="Int. J. Syst. Evol. Microbiol.">
        <title>The Global Catalogue of Microorganisms (GCM) 10K type strain sequencing project: providing services to taxonomists for standard genome sequencing and annotation.</title>
        <authorList>
            <consortium name="The Broad Institute Genomics Platform"/>
            <consortium name="The Broad Institute Genome Sequencing Center for Infectious Disease"/>
            <person name="Wu L."/>
            <person name="Ma J."/>
        </authorList>
    </citation>
    <scope>NUCLEOTIDE SEQUENCE [LARGE SCALE GENOMIC DNA]</scope>
    <source>
        <strain evidence="2">CGMCC 1.10759</strain>
    </source>
</reference>
<protein>
    <recommendedName>
        <fullName evidence="3">Response regulatory domain-containing protein</fullName>
    </recommendedName>
</protein>
<proteinExistence type="predicted"/>
<gene>
    <name evidence="1" type="ORF">ACFPN2_34170</name>
</gene>
<organism evidence="1 2">
    <name type="scientific">Steroidobacter flavus</name>
    <dbReference type="NCBI Taxonomy" id="1842136"/>
    <lineage>
        <taxon>Bacteria</taxon>
        <taxon>Pseudomonadati</taxon>
        <taxon>Pseudomonadota</taxon>
        <taxon>Gammaproteobacteria</taxon>
        <taxon>Steroidobacterales</taxon>
        <taxon>Steroidobacteraceae</taxon>
        <taxon>Steroidobacter</taxon>
    </lineage>
</organism>
<comment type="caution">
    <text evidence="1">The sequence shown here is derived from an EMBL/GenBank/DDBJ whole genome shotgun (WGS) entry which is preliminary data.</text>
</comment>